<reference evidence="2 3" key="1">
    <citation type="journal article" date="2023" name="Int. J. Syst. Evol. Microbiol.">
        <title>Lactiplantibacillus brownii sp. nov., a novel psychrotolerant species isolated from sauerkraut.</title>
        <authorList>
            <person name="Heng Y.C."/>
            <person name="Silvaraju S."/>
            <person name="Lee J.K.Y."/>
            <person name="Kittelmann S."/>
        </authorList>
    </citation>
    <scope>NUCLEOTIDE SEQUENCE [LARGE SCALE GENOMIC DNA]</scope>
    <source>
        <strain evidence="2 3">WILCCON 0030</strain>
    </source>
</reference>
<dbReference type="InterPro" id="IPR002930">
    <property type="entry name" value="GCV_H"/>
</dbReference>
<dbReference type="Proteomes" id="UP001227831">
    <property type="component" value="Unassembled WGS sequence"/>
</dbReference>
<dbReference type="CDD" id="cd06848">
    <property type="entry name" value="GCS_H"/>
    <property type="match status" value="1"/>
</dbReference>
<dbReference type="PANTHER" id="PTHR11715">
    <property type="entry name" value="GLYCINE CLEAVAGE SYSTEM H PROTEIN"/>
    <property type="match status" value="1"/>
</dbReference>
<sequence>MPEHQSVWKTMIQYYQDEHQAIHAPMVYGDIWVRTKSRQRLVFGLTADAQAALGTVTAIDYPALNTHLEAGEILLTITGTNMTKQLATPFSVTVQKLNTDLADNPQLITDNIEKDNWLSKLRAD</sequence>
<gene>
    <name evidence="2" type="ORF">RA086_01300</name>
</gene>
<organism evidence="2 3">
    <name type="scientific">Lactiplantibacillus brownii</name>
    <dbReference type="NCBI Taxonomy" id="3069269"/>
    <lineage>
        <taxon>Bacteria</taxon>
        <taxon>Bacillati</taxon>
        <taxon>Bacillota</taxon>
        <taxon>Bacilli</taxon>
        <taxon>Lactobacillales</taxon>
        <taxon>Lactobacillaceae</taxon>
        <taxon>Lactiplantibacillus</taxon>
    </lineage>
</organism>
<dbReference type="Gene3D" id="2.40.50.100">
    <property type="match status" value="1"/>
</dbReference>
<name>A0ABU1A5M7_9LACO</name>
<dbReference type="RefSeq" id="WP_308702123.1">
    <property type="nucleotide sequence ID" value="NZ_AP027463.1"/>
</dbReference>
<proteinExistence type="predicted"/>
<accession>A0ABU1A5M7</accession>
<dbReference type="Pfam" id="PF01597">
    <property type="entry name" value="GCV_H"/>
    <property type="match status" value="1"/>
</dbReference>
<dbReference type="PANTHER" id="PTHR11715:SF3">
    <property type="entry name" value="GLYCINE CLEAVAGE SYSTEM H PROTEIN-RELATED"/>
    <property type="match status" value="1"/>
</dbReference>
<protein>
    <submittedName>
        <fullName evidence="2">Glycine cleavage system protein H</fullName>
    </submittedName>
</protein>
<comment type="caution">
    <text evidence="2">The sequence shown here is derived from an EMBL/GenBank/DDBJ whole genome shotgun (WGS) entry which is preliminary data.</text>
</comment>
<dbReference type="InterPro" id="IPR033753">
    <property type="entry name" value="GCV_H/Fam206"/>
</dbReference>
<evidence type="ECO:0000313" key="2">
    <source>
        <dbReference type="EMBL" id="MDQ7936287.1"/>
    </source>
</evidence>
<keyword evidence="1" id="KW-0450">Lipoyl</keyword>
<keyword evidence="3" id="KW-1185">Reference proteome</keyword>
<dbReference type="EMBL" id="JAVCWF010000001">
    <property type="protein sequence ID" value="MDQ7936287.1"/>
    <property type="molecule type" value="Genomic_DNA"/>
</dbReference>
<dbReference type="SUPFAM" id="SSF51230">
    <property type="entry name" value="Single hybrid motif"/>
    <property type="match status" value="1"/>
</dbReference>
<dbReference type="InterPro" id="IPR011053">
    <property type="entry name" value="Single_hybrid_motif"/>
</dbReference>
<evidence type="ECO:0000256" key="1">
    <source>
        <dbReference type="ARBA" id="ARBA00022823"/>
    </source>
</evidence>
<evidence type="ECO:0000313" key="3">
    <source>
        <dbReference type="Proteomes" id="UP001227831"/>
    </source>
</evidence>